<dbReference type="Gene3D" id="3.40.630.70">
    <property type="entry name" value="Leucyl/phenylalanyl-tRNA-protein transferase, C-terminal domain"/>
    <property type="match status" value="1"/>
</dbReference>
<dbReference type="InterPro" id="IPR004616">
    <property type="entry name" value="Leu/Phe-tRNA_Trfase"/>
</dbReference>
<dbReference type="SUPFAM" id="SSF55729">
    <property type="entry name" value="Acyl-CoA N-acyltransferases (Nat)"/>
    <property type="match status" value="1"/>
</dbReference>
<dbReference type="HAMAP" id="MF_00688">
    <property type="entry name" value="Leu_Phe_trans"/>
    <property type="match status" value="1"/>
</dbReference>
<comment type="catalytic activity">
    <reaction evidence="4">
        <text>N-terminal L-arginyl-[protein] + L-leucyl-tRNA(Leu) = N-terminal L-leucyl-L-arginyl-[protein] + tRNA(Leu) + H(+)</text>
        <dbReference type="Rhea" id="RHEA:50416"/>
        <dbReference type="Rhea" id="RHEA-COMP:9613"/>
        <dbReference type="Rhea" id="RHEA-COMP:9622"/>
        <dbReference type="Rhea" id="RHEA-COMP:12672"/>
        <dbReference type="Rhea" id="RHEA-COMP:12673"/>
        <dbReference type="ChEBI" id="CHEBI:15378"/>
        <dbReference type="ChEBI" id="CHEBI:64719"/>
        <dbReference type="ChEBI" id="CHEBI:78442"/>
        <dbReference type="ChEBI" id="CHEBI:78494"/>
        <dbReference type="ChEBI" id="CHEBI:133044"/>
        <dbReference type="EC" id="2.3.2.6"/>
    </reaction>
</comment>
<dbReference type="Pfam" id="PF03588">
    <property type="entry name" value="Leu_Phe_trans"/>
    <property type="match status" value="1"/>
</dbReference>
<dbReference type="AlphaFoldDB" id="A0A1R4EGG8"/>
<evidence type="ECO:0000313" key="5">
    <source>
        <dbReference type="EMBL" id="SJM37573.1"/>
    </source>
</evidence>
<dbReference type="GO" id="GO:0005737">
    <property type="term" value="C:cytoplasm"/>
    <property type="evidence" value="ECO:0007669"/>
    <property type="project" value="UniProtKB-SubCell"/>
</dbReference>
<keyword evidence="3 4" id="KW-0012">Acyltransferase</keyword>
<reference evidence="6" key="1">
    <citation type="submission" date="2017-02" db="EMBL/GenBank/DDBJ databases">
        <authorList>
            <person name="Mornico D."/>
        </authorList>
    </citation>
    <scope>NUCLEOTIDE SEQUENCE [LARGE SCALE GENOMIC DNA]</scope>
</reference>
<dbReference type="InterPro" id="IPR042221">
    <property type="entry name" value="Leu/Phe-tRNA_Trfase_N"/>
</dbReference>
<dbReference type="Proteomes" id="UP000188169">
    <property type="component" value="Unassembled WGS sequence"/>
</dbReference>
<dbReference type="NCBIfam" id="TIGR00667">
    <property type="entry name" value="aat"/>
    <property type="match status" value="1"/>
</dbReference>
<protein>
    <recommendedName>
        <fullName evidence="4">Leucyl/phenylalanyl-tRNA--protein transferase</fullName>
        <ecNumber evidence="4">2.3.2.6</ecNumber>
    </recommendedName>
    <alternativeName>
        <fullName evidence="4">L/F-transferase</fullName>
    </alternativeName>
    <alternativeName>
        <fullName evidence="4">Leucyltransferase</fullName>
    </alternativeName>
    <alternativeName>
        <fullName evidence="4">Phenyalanyltransferase</fullName>
    </alternativeName>
</protein>
<evidence type="ECO:0000313" key="6">
    <source>
        <dbReference type="Proteomes" id="UP000188169"/>
    </source>
</evidence>
<keyword evidence="6" id="KW-1185">Reference proteome</keyword>
<dbReference type="GO" id="GO:0008914">
    <property type="term" value="F:leucyl-tRNA--protein transferase activity"/>
    <property type="evidence" value="ECO:0007669"/>
    <property type="project" value="UniProtKB-UniRule"/>
</dbReference>
<dbReference type="GO" id="GO:0030163">
    <property type="term" value="P:protein catabolic process"/>
    <property type="evidence" value="ECO:0007669"/>
    <property type="project" value="UniProtKB-UniRule"/>
</dbReference>
<dbReference type="Gene3D" id="3.30.70.3550">
    <property type="entry name" value="Leucyl/phenylalanyl-tRNA-protein transferase, N-terminal domain"/>
    <property type="match status" value="1"/>
</dbReference>
<sequence length="278" mass="31242">MTSDNQSQSNAFSQSQQESYAASALFDCNYLFPKPDVADPEGLGLIAIGADLAPQTLLSAYSQGLFPWFNEDEPIAWWSPEPRCVLDPSSFSPSKSLKRLAKSSSWHWSVNQAFEEVIHACSLPRSYADDTWIHDEMIQAYTELHELGYAHSFEVWDEDNLIGGLYGLKIGQIYFGESMFHRQSNASKVAFWALNNFCQHTGVELIDCQLPNPHLQSLGAGIMPRQLFLAELSGWVSQPSLDWHLFSDTRYLVNQLAHTIEPTLNAPSPSITQPNRKD</sequence>
<dbReference type="OrthoDB" id="9790282at2"/>
<dbReference type="InterPro" id="IPR042203">
    <property type="entry name" value="Leu/Phe-tRNA_Trfase_C"/>
</dbReference>
<dbReference type="STRING" id="1945520.A1019T_01549"/>
<dbReference type="EC" id="2.3.2.6" evidence="4"/>
<comment type="catalytic activity">
    <reaction evidence="4">
        <text>N-terminal L-lysyl-[protein] + L-leucyl-tRNA(Leu) = N-terminal L-leucyl-L-lysyl-[protein] + tRNA(Leu) + H(+)</text>
        <dbReference type="Rhea" id="RHEA:12340"/>
        <dbReference type="Rhea" id="RHEA-COMP:9613"/>
        <dbReference type="Rhea" id="RHEA-COMP:9622"/>
        <dbReference type="Rhea" id="RHEA-COMP:12670"/>
        <dbReference type="Rhea" id="RHEA-COMP:12671"/>
        <dbReference type="ChEBI" id="CHEBI:15378"/>
        <dbReference type="ChEBI" id="CHEBI:65249"/>
        <dbReference type="ChEBI" id="CHEBI:78442"/>
        <dbReference type="ChEBI" id="CHEBI:78494"/>
        <dbReference type="ChEBI" id="CHEBI:133043"/>
        <dbReference type="EC" id="2.3.2.6"/>
    </reaction>
</comment>
<evidence type="ECO:0000256" key="2">
    <source>
        <dbReference type="ARBA" id="ARBA00022679"/>
    </source>
</evidence>
<name>A0A1R4EGG8_9GAMM</name>
<comment type="subcellular location">
    <subcellularLocation>
        <location evidence="4">Cytoplasm</location>
    </subcellularLocation>
</comment>
<dbReference type="InterPro" id="IPR016181">
    <property type="entry name" value="Acyl_CoA_acyltransferase"/>
</dbReference>
<accession>A0A1R4EGG8</accession>
<keyword evidence="1 4" id="KW-0963">Cytoplasm</keyword>
<keyword evidence="2 4" id="KW-0808">Transferase</keyword>
<proteinExistence type="inferred from homology"/>
<comment type="function">
    <text evidence="4">Functions in the N-end rule pathway of protein degradation where it conjugates Leu, Phe and, less efficiently, Met from aminoacyl-tRNAs to the N-termini of proteins containing an N-terminal arginine or lysine.</text>
</comment>
<gene>
    <name evidence="4 5" type="primary">aat</name>
    <name evidence="5" type="ORF">A1019T_01549</name>
</gene>
<dbReference type="PANTHER" id="PTHR30098:SF2">
    <property type="entry name" value="LEUCYL_PHENYLALANYL-TRNA--PROTEIN TRANSFERASE"/>
    <property type="match status" value="1"/>
</dbReference>
<evidence type="ECO:0000256" key="4">
    <source>
        <dbReference type="HAMAP-Rule" id="MF_00688"/>
    </source>
</evidence>
<dbReference type="EMBL" id="FUGD01000089">
    <property type="protein sequence ID" value="SJM37573.1"/>
    <property type="molecule type" value="Genomic_DNA"/>
</dbReference>
<comment type="catalytic activity">
    <reaction evidence="4">
        <text>L-phenylalanyl-tRNA(Phe) + an N-terminal L-alpha-aminoacyl-[protein] = an N-terminal L-phenylalanyl-L-alpha-aminoacyl-[protein] + tRNA(Phe)</text>
        <dbReference type="Rhea" id="RHEA:43632"/>
        <dbReference type="Rhea" id="RHEA-COMP:9668"/>
        <dbReference type="Rhea" id="RHEA-COMP:9699"/>
        <dbReference type="Rhea" id="RHEA-COMP:10636"/>
        <dbReference type="Rhea" id="RHEA-COMP:10637"/>
        <dbReference type="ChEBI" id="CHEBI:78442"/>
        <dbReference type="ChEBI" id="CHEBI:78531"/>
        <dbReference type="ChEBI" id="CHEBI:78597"/>
        <dbReference type="ChEBI" id="CHEBI:83561"/>
        <dbReference type="EC" id="2.3.2.6"/>
    </reaction>
</comment>
<evidence type="ECO:0000256" key="1">
    <source>
        <dbReference type="ARBA" id="ARBA00022490"/>
    </source>
</evidence>
<dbReference type="PANTHER" id="PTHR30098">
    <property type="entry name" value="LEUCYL/PHENYLALANYL-TRNA--PROTEIN TRANSFERASE"/>
    <property type="match status" value="1"/>
</dbReference>
<comment type="similarity">
    <text evidence="4">Belongs to the L/F-transferase family.</text>
</comment>
<organism evidence="5 6">
    <name type="scientific">Psychrobacter pasteurii</name>
    <dbReference type="NCBI Taxonomy" id="1945520"/>
    <lineage>
        <taxon>Bacteria</taxon>
        <taxon>Pseudomonadati</taxon>
        <taxon>Pseudomonadota</taxon>
        <taxon>Gammaproteobacteria</taxon>
        <taxon>Moraxellales</taxon>
        <taxon>Moraxellaceae</taxon>
        <taxon>Psychrobacter</taxon>
    </lineage>
</organism>
<evidence type="ECO:0000256" key="3">
    <source>
        <dbReference type="ARBA" id="ARBA00023315"/>
    </source>
</evidence>